<evidence type="ECO:0000313" key="3">
    <source>
        <dbReference type="Proteomes" id="UP000256601"/>
    </source>
</evidence>
<sequence>MGVGGGVGGEMGIVDPDLVKKVLVQLGAANRLQNQTLFLALSAGALGALLAVGSQGSSGGMLEDLSHSVVGSGRALQVLAGANLLGHGISLLGRDGSLGRSSQLLDGLGVVSQVDLATDQQNRHALAKVQHLGDPLLLHVVERVGAVDGEADDDDVGVGVGQGSQSVVILLAGGIPQGQLHSSAVNLHVGHVVLKHGGHVHLREGALREDNQQTGLAAGSVADNDEFSSQIRWLGHFSKVLCVGE</sequence>
<reference evidence="1" key="1">
    <citation type="journal article" date="2003" name="Yeast">
        <title>RHO1 (YlRHO1) is a non-essential gene in Yarrowia lipolytica and complements rho1Delta lethality in Saccharomyces cerevisiae.</title>
        <authorList>
            <person name="Leon M."/>
            <person name="Jaafar L."/>
            <person name="Zueco J."/>
        </authorList>
    </citation>
    <scope>NUCLEOTIDE SEQUENCE</scope>
</reference>
<evidence type="ECO:0000313" key="2">
    <source>
        <dbReference type="EMBL" id="RDW26253.1"/>
    </source>
</evidence>
<organism evidence="1">
    <name type="scientific">Yarrowia lipolytica</name>
    <name type="common">Candida lipolytica</name>
    <dbReference type="NCBI Taxonomy" id="4952"/>
    <lineage>
        <taxon>Eukaryota</taxon>
        <taxon>Fungi</taxon>
        <taxon>Dikarya</taxon>
        <taxon>Ascomycota</taxon>
        <taxon>Saccharomycotina</taxon>
        <taxon>Dipodascomycetes</taxon>
        <taxon>Dipodascales</taxon>
        <taxon>Dipodascales incertae sedis</taxon>
        <taxon>Yarrowia</taxon>
    </lineage>
</organism>
<evidence type="ECO:0000313" key="1">
    <source>
        <dbReference type="EMBL" id="AAG01807.1"/>
    </source>
</evidence>
<name>Q9HGU8_YARLL</name>
<dbReference type="EMBL" id="AF279915">
    <property type="protein sequence ID" value="AAG01807.1"/>
    <property type="molecule type" value="Genomic_DNA"/>
</dbReference>
<dbReference type="EMBL" id="KZ858982">
    <property type="protein sequence ID" value="RDW26253.1"/>
    <property type="molecule type" value="Genomic_DNA"/>
</dbReference>
<gene>
    <name evidence="1" type="primary">GRP1</name>
    <name evidence="2" type="ORF">B0I71DRAFT_158688</name>
</gene>
<protein>
    <submittedName>
        <fullName evidence="1">Glycine-rich protein</fullName>
    </submittedName>
</protein>
<dbReference type="Proteomes" id="UP000256601">
    <property type="component" value="Unassembled WGS sequence"/>
</dbReference>
<dbReference type="AlphaFoldDB" id="Q9HGU8"/>
<accession>Q9HGU8</accession>
<reference evidence="2 3" key="2">
    <citation type="submission" date="2018-07" db="EMBL/GenBank/DDBJ databases">
        <title>Draft Genome Assemblies for Five Robust Yarrowia lipolytica Strains Exhibiting High Lipid Production and Pentose Sugar Utilization and Sugar Alcohol Secretion from Undetoxified Lignocellulosic Biomass Hydrolysates.</title>
        <authorList>
            <consortium name="DOE Joint Genome Institute"/>
            <person name="Walker C."/>
            <person name="Ryu S."/>
            <person name="Na H."/>
            <person name="Zane M."/>
            <person name="LaButti K."/>
            <person name="Lipzen A."/>
            <person name="Haridas S."/>
            <person name="Barry K."/>
            <person name="Grigoriev I.V."/>
            <person name="Quarterman J."/>
            <person name="Slininger P."/>
            <person name="Dien B."/>
            <person name="Trinh C.T."/>
        </authorList>
    </citation>
    <scope>NUCLEOTIDE SEQUENCE [LARGE SCALE GENOMIC DNA]</scope>
    <source>
        <strain evidence="2 3">YB392</strain>
    </source>
</reference>
<proteinExistence type="predicted"/>